<keyword evidence="8" id="KW-0132">Cell division</keyword>
<dbReference type="KEGG" id="bpsp:AH67_00430"/>
<feature type="transmembrane region" description="Helical" evidence="7">
    <location>
        <begin position="126"/>
        <end position="145"/>
    </location>
</feature>
<feature type="compositionally biased region" description="Basic residues" evidence="6">
    <location>
        <begin position="488"/>
        <end position="508"/>
    </location>
</feature>
<feature type="transmembrane region" description="Helical" evidence="7">
    <location>
        <begin position="371"/>
        <end position="397"/>
    </location>
</feature>
<evidence type="ECO:0000256" key="1">
    <source>
        <dbReference type="ARBA" id="ARBA00004141"/>
    </source>
</evidence>
<proteinExistence type="predicted"/>
<evidence type="ECO:0000256" key="6">
    <source>
        <dbReference type="SAM" id="MobiDB-lite"/>
    </source>
</evidence>
<name>A0A0A7I9U4_9BIFI</name>
<dbReference type="GO" id="GO:0032153">
    <property type="term" value="C:cell division site"/>
    <property type="evidence" value="ECO:0007669"/>
    <property type="project" value="TreeGrafter"/>
</dbReference>
<dbReference type="GO" id="GO:0051301">
    <property type="term" value="P:cell division"/>
    <property type="evidence" value="ECO:0007669"/>
    <property type="project" value="UniProtKB-KW"/>
</dbReference>
<dbReference type="STRING" id="1447715.AH67_00430"/>
<evidence type="ECO:0000256" key="7">
    <source>
        <dbReference type="SAM" id="Phobius"/>
    </source>
</evidence>
<evidence type="ECO:0000313" key="9">
    <source>
        <dbReference type="Proteomes" id="UP000030636"/>
    </source>
</evidence>
<accession>A0A0A7I9U4</accession>
<protein>
    <submittedName>
        <fullName evidence="8">Cell division protein FtsW</fullName>
    </submittedName>
</protein>
<keyword evidence="5 7" id="KW-0472">Membrane</keyword>
<dbReference type="PANTHER" id="PTHR30474">
    <property type="entry name" value="CELL CYCLE PROTEIN"/>
    <property type="match status" value="1"/>
</dbReference>
<keyword evidence="3" id="KW-0133">Cell shape</keyword>
<evidence type="ECO:0000256" key="5">
    <source>
        <dbReference type="ARBA" id="ARBA00023136"/>
    </source>
</evidence>
<keyword evidence="9" id="KW-1185">Reference proteome</keyword>
<dbReference type="PANTHER" id="PTHR30474:SF3">
    <property type="entry name" value="PEPTIDOGLYCAN GLYCOSYLTRANSFERASE RODA"/>
    <property type="match status" value="1"/>
</dbReference>
<organism evidence="8 9">
    <name type="scientific">Bifidobacterium pseudolongum PV8-2</name>
    <dbReference type="NCBI Taxonomy" id="1447715"/>
    <lineage>
        <taxon>Bacteria</taxon>
        <taxon>Bacillati</taxon>
        <taxon>Actinomycetota</taxon>
        <taxon>Actinomycetes</taxon>
        <taxon>Bifidobacteriales</taxon>
        <taxon>Bifidobacteriaceae</taxon>
        <taxon>Bifidobacterium</taxon>
    </lineage>
</organism>
<feature type="transmembrane region" description="Helical" evidence="7">
    <location>
        <begin position="202"/>
        <end position="219"/>
    </location>
</feature>
<gene>
    <name evidence="8" type="ORF">AH67_00430</name>
</gene>
<evidence type="ECO:0000313" key="8">
    <source>
        <dbReference type="EMBL" id="AIZ15594.1"/>
    </source>
</evidence>
<keyword evidence="8" id="KW-0131">Cell cycle</keyword>
<keyword evidence="2 7" id="KW-0812">Transmembrane</keyword>
<evidence type="ECO:0000256" key="4">
    <source>
        <dbReference type="ARBA" id="ARBA00022989"/>
    </source>
</evidence>
<feature type="transmembrane region" description="Helical" evidence="7">
    <location>
        <begin position="337"/>
        <end position="359"/>
    </location>
</feature>
<feature type="transmembrane region" description="Helical" evidence="7">
    <location>
        <begin position="67"/>
        <end position="85"/>
    </location>
</feature>
<dbReference type="GO" id="GO:0005886">
    <property type="term" value="C:plasma membrane"/>
    <property type="evidence" value="ECO:0007669"/>
    <property type="project" value="TreeGrafter"/>
</dbReference>
<feature type="transmembrane region" description="Helical" evidence="7">
    <location>
        <begin position="7"/>
        <end position="28"/>
    </location>
</feature>
<feature type="transmembrane region" description="Helical" evidence="7">
    <location>
        <begin position="97"/>
        <end position="114"/>
    </location>
</feature>
<feature type="transmembrane region" description="Helical" evidence="7">
    <location>
        <begin position="249"/>
        <end position="268"/>
    </location>
</feature>
<dbReference type="InterPro" id="IPR001182">
    <property type="entry name" value="FtsW/RodA"/>
</dbReference>
<feature type="compositionally biased region" description="Polar residues" evidence="6">
    <location>
        <begin position="460"/>
        <end position="469"/>
    </location>
</feature>
<feature type="transmembrane region" description="Helical" evidence="7">
    <location>
        <begin position="403"/>
        <end position="423"/>
    </location>
</feature>
<reference evidence="8 9" key="1">
    <citation type="journal article" date="2015" name="Genome Announc.">
        <title>Bifidobacterium pseudolongum Strain PV8-2, Isolated from a Stool Sample of an Anemic Kenyan Infant.</title>
        <authorList>
            <person name="Vazquez-Gutierrez P."/>
            <person name="Lacroix C."/>
            <person name="Chassard C."/>
            <person name="Klumpp J."/>
            <person name="Stevens M.J."/>
            <person name="Jans C."/>
        </authorList>
    </citation>
    <scope>NUCLEOTIDE SEQUENCE [LARGE SCALE GENOMIC DNA]</scope>
    <source>
        <strain evidence="8 9">PV8-2</strain>
    </source>
</reference>
<dbReference type="GO" id="GO:0008360">
    <property type="term" value="P:regulation of cell shape"/>
    <property type="evidence" value="ECO:0007669"/>
    <property type="project" value="UniProtKB-KW"/>
</dbReference>
<dbReference type="HOGENOM" id="CLU_029243_3_1_11"/>
<evidence type="ECO:0000256" key="2">
    <source>
        <dbReference type="ARBA" id="ARBA00022692"/>
    </source>
</evidence>
<keyword evidence="4 7" id="KW-1133">Transmembrane helix</keyword>
<dbReference type="EMBL" id="CP007457">
    <property type="protein sequence ID" value="AIZ15594.1"/>
    <property type="molecule type" value="Genomic_DNA"/>
</dbReference>
<dbReference type="Proteomes" id="UP000030636">
    <property type="component" value="Chromosome"/>
</dbReference>
<feature type="transmembrane region" description="Helical" evidence="7">
    <location>
        <begin position="225"/>
        <end position="242"/>
    </location>
</feature>
<comment type="subcellular location">
    <subcellularLocation>
        <location evidence="1">Membrane</location>
        <topology evidence="1">Multi-pass membrane protein</topology>
    </subcellularLocation>
</comment>
<sequence length="633" mass="69516">MAKVQIRYLLQILFAIVIAALGFFQMFARIDGGLPSNVLVMMIATAAMFIITWALIARFQPYANQSIMACVFMLTALGILMIARIDAESDTLVASRQMIWLCIALVCCDVLFVCMRDYRILRRFSYVSMVVGLALLLSPMVPGLGREIGGARIWIGIGSYQLQPGEFAKLFLAFFFASYLFNHRDQLAVGGKKVLGLQLPRLKDLGPIVIVWIASMGVLIVQHDLGTSLMFFAMFVAMLYVATGRSSWILIGGVAFAIGCIAAARIFAHVGYRVEAWLHPFDPVIYNRYPGGSSQIVQGLFGLAAGGLFGTGLGQGHPAITPLANSDFIFASAGEELGLVGIFAILLLYLLVIAAGMVVAMKIKDGFGKLLASGLVFTMAFQVFTVVGGITLVIPLTGLTMPYMAAGGSSLIANYVLAALLVIMSNAANKPQVDTMSDTFRMEALSALQQRQQQKDTSRHSSATATAQVDESGHTAAMPVVPLARGMARTRPRRRRPCRTARRPRCSRRCVPPTTPREVTNHEQEPEAAVHRCARAVRGARHLVVDHHDRAVELAFARRAQHAFALSHVRGAARRDPRLRRHRARQIGPRQRRVLVPALVRERRALCAGHRVFLGHAERRPWHRSLRERPADG</sequence>
<feature type="transmembrane region" description="Helical" evidence="7">
    <location>
        <begin position="165"/>
        <end position="181"/>
    </location>
</feature>
<evidence type="ECO:0000256" key="3">
    <source>
        <dbReference type="ARBA" id="ARBA00022960"/>
    </source>
</evidence>
<dbReference type="GO" id="GO:0015648">
    <property type="term" value="F:lipid-linked peptidoglycan transporter activity"/>
    <property type="evidence" value="ECO:0007669"/>
    <property type="project" value="TreeGrafter"/>
</dbReference>
<feature type="region of interest" description="Disordered" evidence="6">
    <location>
        <begin position="447"/>
        <end position="525"/>
    </location>
</feature>
<feature type="transmembrane region" description="Helical" evidence="7">
    <location>
        <begin position="34"/>
        <end position="55"/>
    </location>
</feature>
<dbReference type="AlphaFoldDB" id="A0A0A7I9U4"/>
<dbReference type="Pfam" id="PF01098">
    <property type="entry name" value="FTSW_RODA_SPOVE"/>
    <property type="match status" value="1"/>
</dbReference>